<comment type="caution">
    <text evidence="1">The sequence shown here is derived from an EMBL/GenBank/DDBJ whole genome shotgun (WGS) entry which is preliminary data.</text>
</comment>
<dbReference type="Gramene" id="rna34205">
    <property type="protein sequence ID" value="RHN49963.1"/>
    <property type="gene ID" value="gene34205"/>
</dbReference>
<protein>
    <submittedName>
        <fullName evidence="1">Uncharacterized protein</fullName>
    </submittedName>
</protein>
<dbReference type="Proteomes" id="UP000265566">
    <property type="component" value="Chromosome 6"/>
</dbReference>
<sequence>MQLNLSIFCCSFYHGMKIMELDPMKGTSDLNSLICCSNCVVNINCNLFKSEMWKIINLKIHFSIVINISHPYLF</sequence>
<dbReference type="AlphaFoldDB" id="A0A396HBF3"/>
<organism evidence="1">
    <name type="scientific">Medicago truncatula</name>
    <name type="common">Barrel medic</name>
    <name type="synonym">Medicago tribuloides</name>
    <dbReference type="NCBI Taxonomy" id="3880"/>
    <lineage>
        <taxon>Eukaryota</taxon>
        <taxon>Viridiplantae</taxon>
        <taxon>Streptophyta</taxon>
        <taxon>Embryophyta</taxon>
        <taxon>Tracheophyta</taxon>
        <taxon>Spermatophyta</taxon>
        <taxon>Magnoliopsida</taxon>
        <taxon>eudicotyledons</taxon>
        <taxon>Gunneridae</taxon>
        <taxon>Pentapetalae</taxon>
        <taxon>rosids</taxon>
        <taxon>fabids</taxon>
        <taxon>Fabales</taxon>
        <taxon>Fabaceae</taxon>
        <taxon>Papilionoideae</taxon>
        <taxon>50 kb inversion clade</taxon>
        <taxon>NPAAA clade</taxon>
        <taxon>Hologalegina</taxon>
        <taxon>IRL clade</taxon>
        <taxon>Trifolieae</taxon>
        <taxon>Medicago</taxon>
    </lineage>
</organism>
<accession>A0A396HBF3</accession>
<proteinExistence type="predicted"/>
<name>A0A396HBF3_MEDTR</name>
<gene>
    <name evidence="1" type="ORF">MtrunA17_Chr6g0452301</name>
</gene>
<reference evidence="1" key="1">
    <citation type="journal article" date="2018" name="Nat. Plants">
        <title>Whole-genome landscape of Medicago truncatula symbiotic genes.</title>
        <authorList>
            <person name="Pecrix Y."/>
            <person name="Gamas P."/>
            <person name="Carrere S."/>
        </authorList>
    </citation>
    <scope>NUCLEOTIDE SEQUENCE</scope>
    <source>
        <tissue evidence="1">Leaves</tissue>
    </source>
</reference>
<dbReference type="EMBL" id="PSQE01000006">
    <property type="protein sequence ID" value="RHN49963.1"/>
    <property type="molecule type" value="Genomic_DNA"/>
</dbReference>
<evidence type="ECO:0000313" key="1">
    <source>
        <dbReference type="EMBL" id="RHN49963.1"/>
    </source>
</evidence>